<dbReference type="OrthoDB" id="4850804at2759"/>
<feature type="compositionally biased region" description="Basic and acidic residues" evidence="1">
    <location>
        <begin position="192"/>
        <end position="204"/>
    </location>
</feature>
<evidence type="ECO:0000313" key="3">
    <source>
        <dbReference type="Proteomes" id="UP000887226"/>
    </source>
</evidence>
<evidence type="ECO:0000313" key="2">
    <source>
        <dbReference type="EMBL" id="KAG9240880.1"/>
    </source>
</evidence>
<name>A0A9P7YW78_9HELO</name>
<proteinExistence type="predicted"/>
<reference evidence="2" key="1">
    <citation type="journal article" date="2021" name="IMA Fungus">
        <title>Genomic characterization of three marine fungi, including Emericellopsis atlantica sp. nov. with signatures of a generalist lifestyle and marine biomass degradation.</title>
        <authorList>
            <person name="Hagestad O.C."/>
            <person name="Hou L."/>
            <person name="Andersen J.H."/>
            <person name="Hansen E.H."/>
            <person name="Altermark B."/>
            <person name="Li C."/>
            <person name="Kuhnert E."/>
            <person name="Cox R.J."/>
            <person name="Crous P.W."/>
            <person name="Spatafora J.W."/>
            <person name="Lail K."/>
            <person name="Amirebrahimi M."/>
            <person name="Lipzen A."/>
            <person name="Pangilinan J."/>
            <person name="Andreopoulos W."/>
            <person name="Hayes R.D."/>
            <person name="Ng V."/>
            <person name="Grigoriev I.V."/>
            <person name="Jackson S.A."/>
            <person name="Sutton T.D.S."/>
            <person name="Dobson A.D.W."/>
            <person name="Rama T."/>
        </authorList>
    </citation>
    <scope>NUCLEOTIDE SEQUENCE</scope>
    <source>
        <strain evidence="2">TRa3180A</strain>
    </source>
</reference>
<evidence type="ECO:0000256" key="1">
    <source>
        <dbReference type="SAM" id="MobiDB-lite"/>
    </source>
</evidence>
<feature type="region of interest" description="Disordered" evidence="1">
    <location>
        <begin position="191"/>
        <end position="231"/>
    </location>
</feature>
<keyword evidence="3" id="KW-1185">Reference proteome</keyword>
<feature type="region of interest" description="Disordered" evidence="1">
    <location>
        <begin position="90"/>
        <end position="116"/>
    </location>
</feature>
<dbReference type="Proteomes" id="UP000887226">
    <property type="component" value="Unassembled WGS sequence"/>
</dbReference>
<feature type="region of interest" description="Disordered" evidence="1">
    <location>
        <begin position="368"/>
        <end position="393"/>
    </location>
</feature>
<organism evidence="2 3">
    <name type="scientific">Calycina marina</name>
    <dbReference type="NCBI Taxonomy" id="1763456"/>
    <lineage>
        <taxon>Eukaryota</taxon>
        <taxon>Fungi</taxon>
        <taxon>Dikarya</taxon>
        <taxon>Ascomycota</taxon>
        <taxon>Pezizomycotina</taxon>
        <taxon>Leotiomycetes</taxon>
        <taxon>Helotiales</taxon>
        <taxon>Pezizellaceae</taxon>
        <taxon>Calycina</taxon>
    </lineage>
</organism>
<sequence>MTNPSSKFISFTITQPFLGAPLQFQPALGSAELDLLVDAFVAGSASKQDKLSRVTIDFFNHATVDIMTGALVRQYDVVLPYASVSEQSGYDSQSSGFSPQMPTSSPSPATFGARMRGSDSNLATRTRITKKPRKEVRKTAEAHISGFQIMTKDGVDVTSSLGRGTKTKEQRQHAHLMRIMKACDACKKKKTRCDPSHRRSHIDMSRTSTEISVSTQSNRSPAVSTLPLSLSRETTNESISSTPLSGANAIDDFVLFPEDTPWISPDLSMSGLDQNIDLSDFDFDIDVAGANNFNSDKSPDFSAFELSSLQQHYPNNVGHYDRLFSYGSFGSSAAVGYSQPHQPGMELGIGNLDSSWLAGSSSGLDYNDSPASALTPASSHMTSTSQSPALEDGSVLNPSSVSFSFKDWNMPVSTHLDGEADISPLGDRMGEDRSQKGLGETVRGCNAAIHHLVDAVSLCSSESRTFVEQSGQWSNAEPGEGLGHNEALQLQPTNGRSGQSLYKVHRGLNRTSTVVNASLNRIDPGQADYQELYEELLQRRDAFDISKSGDMHRLRLPPALSATSVLESQLQVLPTVVEPNLALDLYQKPAASNAGANPELAKQCTINACHLTQTSRSAIIPQRQSYISASGELTTTFSTDGTSSSTTYNHNQEYDVPQDAGSAVNNTSLMLSSDYSRHGDDSSGNIAVDCSANMCSDAAFAAGNMNFHISQASSINNNGGGLSHATARNDLHRVGYEHTDAALATPPTLNSMHPSSRATTWKIWSKDNWPLELNRQAGGPSDEKLLHGPISAILHNVTSLLLDNISHPSASNTLTGAAGSSTNSLLSFNKEHAWGAIPQTNLVTQVQLSGLETYDNITNNSSDSRDGCFHTSRLVAVAAMILCAATLIVSGLQKKSLSFAHMTLLPWSRSTIAAPLDILLRGVSCISIMNISTVGNWMVQKVSAHSSTTTKSSPAFIFSKSMSSIRRAFMGKQQSCHKPVAWSKQARSASSVF</sequence>
<feature type="compositionally biased region" description="Polar residues" evidence="1">
    <location>
        <begin position="205"/>
        <end position="231"/>
    </location>
</feature>
<dbReference type="AlphaFoldDB" id="A0A9P7YW78"/>
<accession>A0A9P7YW78</accession>
<gene>
    <name evidence="2" type="ORF">BJ878DRAFT_262297</name>
</gene>
<comment type="caution">
    <text evidence="2">The sequence shown here is derived from an EMBL/GenBank/DDBJ whole genome shotgun (WGS) entry which is preliminary data.</text>
</comment>
<feature type="compositionally biased region" description="Polar residues" evidence="1">
    <location>
        <begin position="90"/>
        <end position="108"/>
    </location>
</feature>
<dbReference type="EMBL" id="MU254321">
    <property type="protein sequence ID" value="KAG9240880.1"/>
    <property type="molecule type" value="Genomic_DNA"/>
</dbReference>
<protein>
    <submittedName>
        <fullName evidence="2">Uncharacterized protein</fullName>
    </submittedName>
</protein>
<feature type="compositionally biased region" description="Polar residues" evidence="1">
    <location>
        <begin position="368"/>
        <end position="388"/>
    </location>
</feature>